<evidence type="ECO:0000313" key="6">
    <source>
        <dbReference type="RefSeq" id="XP_026688568.1"/>
    </source>
</evidence>
<keyword evidence="3" id="KW-0539">Nucleus</keyword>
<dbReference type="GO" id="GO:0005681">
    <property type="term" value="C:spliceosomal complex"/>
    <property type="evidence" value="ECO:0007669"/>
    <property type="project" value="TreeGrafter"/>
</dbReference>
<dbReference type="AlphaFoldDB" id="A0A3Q0JN05"/>
<dbReference type="GO" id="GO:0000398">
    <property type="term" value="P:mRNA splicing, via spliceosome"/>
    <property type="evidence" value="ECO:0007669"/>
    <property type="project" value="TreeGrafter"/>
</dbReference>
<dbReference type="PANTHER" id="PTHR13486">
    <property type="entry name" value="TELOMERE LENGTH AND SILENCING PROTEIN 1 TLS1 FAMILY MEMBER"/>
    <property type="match status" value="1"/>
</dbReference>
<dbReference type="GeneID" id="113472998"/>
<dbReference type="PaxDb" id="121845-A0A3Q0JN05"/>
<dbReference type="Proteomes" id="UP000079169">
    <property type="component" value="Unplaced"/>
</dbReference>
<sequence length="191" mass="21840">MKYIEEQLSKRKKGEETKEGGQGEEGGVNYCSPEEAALQAVPDHLRQSSTHQSEEMLSNQMLSGIPEVDLGIEAKIRNIEATEEAKLKLLWDRHNKKDGPSQFVPTNMAVNFVQHNRCKYSDPQLGTFLFYHYVYFLLLQYSEAILVMRKYCNWSKFFADGTYFFASVGNSGENHFAGFLEFKPAPQLPLK</sequence>
<dbReference type="STRING" id="121845.A0A3Q0JN05"/>
<dbReference type="RefSeq" id="XP_026688568.1">
    <property type="nucleotide sequence ID" value="XM_026832767.1"/>
</dbReference>
<name>A0A3Q0JN05_DIACI</name>
<organism evidence="5 6">
    <name type="scientific">Diaphorina citri</name>
    <name type="common">Asian citrus psyllid</name>
    <dbReference type="NCBI Taxonomy" id="121845"/>
    <lineage>
        <taxon>Eukaryota</taxon>
        <taxon>Metazoa</taxon>
        <taxon>Ecdysozoa</taxon>
        <taxon>Arthropoda</taxon>
        <taxon>Hexapoda</taxon>
        <taxon>Insecta</taxon>
        <taxon>Pterygota</taxon>
        <taxon>Neoptera</taxon>
        <taxon>Paraneoptera</taxon>
        <taxon>Hemiptera</taxon>
        <taxon>Sternorrhyncha</taxon>
        <taxon>Psylloidea</taxon>
        <taxon>Psyllidae</taxon>
        <taxon>Diaphorininae</taxon>
        <taxon>Diaphorina</taxon>
    </lineage>
</organism>
<dbReference type="KEGG" id="dci:113472998"/>
<dbReference type="Pfam" id="PF07052">
    <property type="entry name" value="Hep_59"/>
    <property type="match status" value="1"/>
</dbReference>
<gene>
    <name evidence="6" type="primary">LOC113472998</name>
</gene>
<evidence type="ECO:0000256" key="3">
    <source>
        <dbReference type="ARBA" id="ARBA00023242"/>
    </source>
</evidence>
<evidence type="ECO:0000256" key="2">
    <source>
        <dbReference type="ARBA" id="ARBA00007643"/>
    </source>
</evidence>
<feature type="region of interest" description="Disordered" evidence="4">
    <location>
        <begin position="1"/>
        <end position="28"/>
    </location>
</feature>
<evidence type="ECO:0000256" key="4">
    <source>
        <dbReference type="SAM" id="MobiDB-lite"/>
    </source>
</evidence>
<accession>A0A3Q0JN05</accession>
<feature type="compositionally biased region" description="Basic and acidic residues" evidence="4">
    <location>
        <begin position="1"/>
        <end position="21"/>
    </location>
</feature>
<dbReference type="InterPro" id="IPR010756">
    <property type="entry name" value="Tls1-like"/>
</dbReference>
<evidence type="ECO:0000256" key="1">
    <source>
        <dbReference type="ARBA" id="ARBA00004123"/>
    </source>
</evidence>
<protein>
    <submittedName>
        <fullName evidence="6">Telomere length and silencing protein 1 homolog</fullName>
    </submittedName>
</protein>
<proteinExistence type="inferred from homology"/>
<comment type="similarity">
    <text evidence="2">Belongs to the TLS1 family.</text>
</comment>
<keyword evidence="5" id="KW-1185">Reference proteome</keyword>
<dbReference type="PANTHER" id="PTHR13486:SF2">
    <property type="entry name" value="SPLICING FACTOR C9ORF78"/>
    <property type="match status" value="1"/>
</dbReference>
<comment type="subcellular location">
    <subcellularLocation>
        <location evidence="1">Nucleus</location>
    </subcellularLocation>
</comment>
<evidence type="ECO:0000313" key="5">
    <source>
        <dbReference type="Proteomes" id="UP000079169"/>
    </source>
</evidence>
<reference evidence="6" key="1">
    <citation type="submission" date="2025-08" db="UniProtKB">
        <authorList>
            <consortium name="RefSeq"/>
        </authorList>
    </citation>
    <scope>IDENTIFICATION</scope>
</reference>